<dbReference type="SMART" id="SM00710">
    <property type="entry name" value="PbH1"/>
    <property type="match status" value="22"/>
</dbReference>
<proteinExistence type="predicted"/>
<feature type="transmembrane region" description="Helical" evidence="3">
    <location>
        <begin position="4451"/>
        <end position="4476"/>
    </location>
</feature>
<dbReference type="SUPFAM" id="SSF51126">
    <property type="entry name" value="Pectin lyase-like"/>
    <property type="match status" value="5"/>
</dbReference>
<keyword evidence="3" id="KW-0812">Transmembrane</keyword>
<reference evidence="4 5" key="1">
    <citation type="journal article" date="2014" name="Int. J. Syst. Evol. Microbiol.">
        <title>Complete genome sequence of Corynebacterium casei LMG S-19264T (=DSM 44701T), isolated from a smear-ripened cheese.</title>
        <authorList>
            <consortium name="US DOE Joint Genome Institute (JGI-PGF)"/>
            <person name="Walter F."/>
            <person name="Albersmeier A."/>
            <person name="Kalinowski J."/>
            <person name="Ruckert C."/>
        </authorList>
    </citation>
    <scope>NUCLEOTIDE SEQUENCE [LARGE SCALE GENOMIC DNA]</scope>
    <source>
        <strain evidence="4 5">NBRC 110095</strain>
    </source>
</reference>
<dbReference type="Proteomes" id="UP001156870">
    <property type="component" value="Unassembled WGS sequence"/>
</dbReference>
<dbReference type="EMBL" id="BSPD01000087">
    <property type="protein sequence ID" value="GLS27690.1"/>
    <property type="molecule type" value="Genomic_DNA"/>
</dbReference>
<dbReference type="PANTHER" id="PTHR11319">
    <property type="entry name" value="G PROTEIN-COUPLED RECEPTOR-RELATED"/>
    <property type="match status" value="1"/>
</dbReference>
<dbReference type="PANTHER" id="PTHR11319:SF35">
    <property type="entry name" value="OUTER MEMBRANE PROTEIN PMPC-RELATED"/>
    <property type="match status" value="1"/>
</dbReference>
<dbReference type="PROSITE" id="PS00330">
    <property type="entry name" value="HEMOLYSIN_CALCIUM"/>
    <property type="match status" value="1"/>
</dbReference>
<accession>A0AA37T674</accession>
<dbReference type="SUPFAM" id="SSF101898">
    <property type="entry name" value="NHL repeat"/>
    <property type="match status" value="1"/>
</dbReference>
<protein>
    <submittedName>
        <fullName evidence="4">Uncharacterized protein</fullName>
    </submittedName>
</protein>
<dbReference type="PRINTS" id="PR00313">
    <property type="entry name" value="CABNDNGRPT"/>
</dbReference>
<dbReference type="SUPFAM" id="SSF51120">
    <property type="entry name" value="beta-Roll"/>
    <property type="match status" value="3"/>
</dbReference>
<sequence>MQTLVVTTLQDSMSSSSDGKLSLREALQQARSINGELTITFDPSLIGGTINVETTLDVLSSLTIDGDIDGDGQPDITLDGRDKHRVIYTGESTSVKLKGLVIQNGNAENSDSNKGGNIVAGGDLTVEDSIVSSGKAWIGGGIATTYPADNLSIINSEIVGNVAEYKGGGIYYYSVSEEKTFTIKNSLVQNNSATKNGGGINSVGKLNIEETLFQNNNAGKKDPAEAYEAGSGGAVSSEGRLSVLRSTFNENTVTHSGGALSVSGISKIIRSTFTGNTANTDGGAISQRPNTGGRDYPLSVYSSTFTGNASTYGVAGIFMASGKVRAANSLFSHNVTTWSPDGSGATDSSFDQGNYNSVKEENLTNLIDIDPELVFSEINTINGGGLLADNGGATPTVALKNDPANPAIDAARTHNSDILDSFFNPIWRAEGNLEDQRGAAADDGNGDGEFFGDIGAFEVKPFFDLVVTSLEDGTEQAKGLTLRHALEQAKSIPEKVRIVFHSDLAGGVIKLSQGPLVLSSNIYIDGFDSNIYSSPASEAEIDLPLQSNITIDAGGESRAFIVDNNSEHEAEVMLRNLNIEGGYEGQYSGGAILNEEKLSLKNVKITNSKAPNGDGGAIRNNGHLRIYNSIFRHNEALNGGVIGNGGYTIIRDSKLSDNIATKRGGALHTWGQAVVLRSTVTRNSAELGGGIFDTSDTGLYTEDSTIANNIANKGGGIFYSDSINYAAIWESTITGNSANDEGGGIYIGSSDKKINIHSSIVSGNKAKTHQNIDQTLLLSESSLNLVDVEPGLIFEEVDEITGGGKLTSIETFQESAALKPKSDNPAIDGGDAITGEDVDQLGNHPFNSVKNEEGVYYRDIGAVELSLYPKYITVTSLSDDESSDGITLRKAIEMANNDVSGVHYTIGFHKSLLGGTIKLQQGALKIASNLSIVSPRKGITIDAQGGSRVLIIDDAKSDDNSEVSLVGLTITGGHSASGDGGGILNKEKLGLWDVTIKSNHTDGGGGGIYNDVTGNLYIKETLIQNNTASYGGGVANKGALELIDSQISSNKVSGSGGGISSWGSSLVAKKSTIRDNVADSKGGGIIKIGQEKLELNGVSIINNKAGFEGGGIYANKGLEVAFTTVTSNASEGVTAGIFIEEPDDNSKLLNSIVTGNVANNSGDVENISDVSLHTRSKNLINVNPRLVFEHINPNTGGGDFDQLGAVRLKNDPSNPAIDNANPVNAAVIFGAHSEVVDGNQDGFLNADFGAFEMNILRVTHLEDDVNKQKGLSLRQAIEIANKNYGMIIEFSEDLAGGTLLLEQGALNITGAFTINGDIDGDGKPDVSIDAAGNSRVFNVDNPGYSSELYQAPVLNGLIISGGYSENGGGAGINLTGTLYLSNSIVENNQARDGAGIYARTAESPIDPSGGYLTIENSQVRNNQGQRDGGGIYALTGLNIYRSTISGNDALNLGGGVVSKGATEVVNSTVANNSAETGAGFYASNSMLFNVLQTTVTGNKASATAGGIYIGQSVNYSLIHNSIVSGNSDTDGNANVYGNFDNNSNLIDYDPANIFAAIDDVTGGGVLLDLGGATPTVPLNAESANPALNASTTMTVAGLNLLDYIADQRGQASSGVRDLGAFELAQIPSLKVTTVDDNVNFFDDKVSLREALYYVNSGLLTGTITFDAELLSRKIVLKAGELHISRDVTIDGDVDGDGVPDIILDANQSSRVLTIQDKSTQLKREVTLKNLVITGGLEDGVAGGIHNFENLLIENSVIKNNQAQWAGGIRNEGNLTIQRSQIRSNVAKFSGGIGNSADLIITESSVSGNIALHSIGGISNTGTLNVMKSTISRNVAEHHAGGVRNTGGGDAYFEYTTIANNEAAGQGGVQVNAGEVRLYNTTVTGNKDRHTTGGIEVNEEANLILNSSIVSGNTSKWGDNNVNGRYENANSLIDVPANQIFADVDPISGGGVLADNGGPTLTVALNRDKFNGAVDKAPGLPGKWTDQRGELAFDADENGQTERDLGAFELQEASLAYLSIFGEINKTPIEFKYHPGTEEFVILFADGARITLETSAPVKEFLFVPDGDLGMAWSLNRDGFVDVVAINGDMSYDVGGSYAIISMLQTYRTDFISMVNGPDGQVLLLDSKGFLFSYQMLPGTTSVSKSAVPVFDIDEINSRQPVRIGISNAGQLVLYKEDEGINGAEALINTTALSHFDQASLDERLGIIRLASGEVIKHQDGKLYKRDENNVWQKQPGIGIRNLEYSSMGAVALLDNDKVVLISDDDGARSEVDFSIPDGHIIAAGHSNGVTYALSSNGGDIHFTGEIQGSLKVFDQALGDYTLMDIAVSDDAIWATTGSGKLLRIDLPTHSGIDLNINASVIESEGFFTAVSLTHEGHVSLIEVGEEDAIFTHYNPASGQFTPRLSLMGPSATSAAFHENAGVYFTDEDTAYTFTAGHLYRWSAIDDDWVDLGSRDLRAIRAGADGELYGLMGDNVIVALDSNGNVRKTDKLTPDMSSWWGEAITTLGRVVDFSISKDRTIHYIDEDNQLRHIKSGDSWNSYFYGSSDALDQWKVPYTEGSSLMIGDEEIEVRLSAELPSGEQLIVDIDENVYFGLIDGTRVDDIIDDEIEDRHKYMDWTTQQWPGIIKKIYISKQYSFIAEVETGSGIKQMALAEGQWREVVTPAIVNLPADIPTNHGIKSLIHDENKVRWLLDSRGVLFSKKTRESEWVKLDTGNTRLEKLLVDNEGKIAGLNQQGKVIAPQDPANLSLWSVWPWFDSIKKTPRSTFDEDFEQLKQYWEHLEIKTKAQVSGVKHNGVFTGFSNPFKYLSTPFKYLRTHISAGILSGGDLVLSNYWNLEQSARGEFFAANEQLLNSLGRLEKYKNYEYSSVNTFSLFDENTRDIQSALILSLDKLTTELQISSDGWGDPKLQKISENFAENNPKYDKLPLYIKFAERLYGKDSAIAEKLNILSKAGVSTAPALLGKFSALFAQVATDIVSSANIHAVFLDLDKNSGGADISLAGKDVRKIESYLNKRQRSAVHQSRLTGGNQLSVMGKTIRVFDYFQNSMQNPFHKINRQFNKLNIFNASDLKAKINGLRPGETLQISSGWFHGGELATNYGTTFVNPGEPFIGGTVSGSVGQSYQYSMGFKKNPDGTVSLNVGRTSSRVIELGVDTYTDAWRLAQSKAFSGDKRVKVFPEFDANIDVAKKDGRRDGLDLTISGSSLDLASDNTFFDQLFNKNIDPVQLLAQANNGSISSNHKDIHKVTVDVSFEAALLPYLGHVDVKVNDDGTPTRVVGGSSYLFIPGIGGELGREFGSESEQSFNPNDASLSNSKDFSVGFFDGSDGKTTANLYFKGGQFNTRFRTGYQFFGEHLREDKEATPDGGETVYRKQSVNVGYPWYPVKYAAYLRAKRFAYNSQESEKLNRRNLLSTNNLYKIVRDSKGEITSITWSVSSARDKRLFYIDAVQELFVDASPLDEESKKDLKNDLMSLVSFTTAENLKKIRSKLNEMEDAINAGVLSDPDKEKALVLYKEMQGISGFTDSKVNERKLFLDKLKAVESIFSEYEGNKNFNDLRDLITDDASWSKHGNNRGTSVNIDVSLSESAIASINENMKEGSADLKQLIKQEILAKKTKINGFSASRSRSRSSNFQRALIYKAKSEASTTLTQKLASISINYNEDGVGASYDSSKTSGYLFNSAEKQQGNDVQALFSDLGSKEKIVLVGEDIKSLIRSSDRKRREAVWESISLQLKRVLGGDGVDGASIREISKVAKKIFVESYGFPGFEENLESSLKPFMRNEGISEGDTNYHVYYWVDVFVREYDGSNLNNAEFLQAVSGGNGLSNNIYFYNGLIVYSNDQDQLVRVPDDMVLPLLNKVPNEDLKNHIKNGKDGVFLLLESNDLDPYQRRKLETLAPVSSEEFIKTKSNSLVSDREIIERLSESGLDPESLSSIERARLYSNKKYEGKNGYIDIESIKKVLRGETSDSPTLSQVEIEGRAALLTYDLLAQALIQTGKLKQESYDDIERLKIDGEFYGFVSNRDRITYAEYKRILNKLAVDLEFLHKNSDKVKFDELDASLSVFSASENYYSQLFIKDKVFSLSFTQSDTGKAQYVFVDYQWFDKDGQFAKIKSNDSLVLIGEVKKYLKDYHKDLGNDLFFHVNDLKASSVDEDSLKLLKELKTDRRLLFGDDNSNSVTIDGIDISLGQLYDMGAMVGGERIHPGMSLSDPEQQRRIIFHSDILADYVLRSQKNESNSGEGKAQNTPEVLKLLKKRLSISSGNLNSVVTHTDSREIVRLLNLVNEHVNVNGEISPELSNKLKNNLYLGPDVKTKLIGANAIANTLDRFSYRLGTMQSVIALSNFFRRKKSGDYISSEEKKGTIVLGAGLGFEFAQPALSYGLTKFVSKTWNSVSGVKNSAVAIARSSSTSVRVGGMLSLLGSAFDIYGAITSRKLLEQENLTSDQKKDLRVNVALSSIGAATGIATGLALMSGFLVGAATGIGAIVGFGLFLAGSIYAGVRAVQDMSKLLELSKAEKWNLGFFSAMGLGPSDRLKQRLIDEIYTPQTKNKVYKTMKDQWLVSSMRMMFDQNGEENARLGGVVYSHNKAVDLDLKQYKKIEGRVYDLAVEGTDFDLITTQELKDEGVKSDKLKEGAELNRQIDRAHDYLRENYPGMNRSVHTWDDVDNGLYIVDLTIESAHDDYFYDNDKKEIEQLPDFKDKENGFDAIFEDEDGNFDEGFRFIDDESFLNSIQLSRVQYEVLGDRSSVTWKEIKRKDFDPDKDFFLYNTGEGRDSVVANPNYISQFIVYGEWLGKRLISGYRDDVFSIYENEAARVQDLGGTVFANALIDALAQGLTFTEARALLETEGIHPDTQGINMHSGNSFTRPSIFDAGKGIDTLTFETVRSGGNIIRLNDHRLNITDLGDDSIYTRAHFTLSEDQMFIALGFENVMGAEAGKDYIEGNNLANYLDGRGGGDSLYGKAGDDNINLYAGDKANGGMGNDTYFIRNPSSDDFISLPLNTKVIEISEEISVTDQNSVNLDYLLEEIGEPSLEENSSGNFDMHIVLAGGTPNELVLVLKNVYSADFKRNDINYSFLSKDGFMLSPKFVSDLASKNEFDGGFYAYYQPVMDQLIDKEFSTVDLKIQVDVAEGRVVRTGFTESSTSTHIAVSGKHIELLSAGSNLDHETMGGDDDDIIVTGQGKNNVIGGKGSDTYIINVNLEGTPDLPDSSESPAILLGQYSARTMIDNFDPGTLITDEDGQPILDDEENSIYEYADDYVIFNIKRKDIKIRRDGNNAILYYGPDEDVAKVTLKDFLKEEAYQHISLIDVDGVIWELAIDDDGEPYIGNGVLIGDGEQHVDDILEASMETTWIFAGEGNDVIHAVSYLDSEGEAKGGDIIDGGEGNDILYDDAGDNSFMGGAGEDTFYIGKGNDMVITGMGFDVIDLSNASGVKVIDAFSDEFEFNTLILPFDFTEPDVIFVQDGDHLIIQAAEDNNGESPLTIILTNYFYSELNQSIHLHYEQIRWDIRDVYKRATRGEVTRADDTIFLQKESFEHISSDLRRFDALEGHDTIEDILGQEAEVVHEFHGGTGDDLIYAGDGRDNVYGGEGNDRLYGGDGLDQMIGEQGDDFLFDYSDDQNRLFGGEGDDDIRGRGVLDGGQGSDKIVGSDTDDELNSGYGDDVDDINNLYGMGGNDILNGDAGRDFLNGGAGNDTISAGGGDDVLYVSTGADSYDGGAGYDIFSMEDMDDSVVADFNSMTFSDFEIYQDEHGQFRFTGIEEVMGTAFDDTLTFGNRISVLKGGFGNDILISNTNTAGSTAAQLYGGVGHEDYLVTLSAGETVFIVESDGYDILSIDTHFSQTDSPSNFWFELNHETDDLHISVNNTSGEDAQIIIEDYASETADKKVEEIIVNEQKLVLSDIDLLVSHMAGHQRFDINASTGEGKSVQQRIHELWQGSEPYSESSKADNKQSDGANPALSDFYSGVHYKRGSETPYATY</sequence>
<comment type="caution">
    <text evidence="4">The sequence shown here is derived from an EMBL/GenBank/DDBJ whole genome shotgun (WGS) entry which is preliminary data.</text>
</comment>
<keyword evidence="3" id="KW-0472">Membrane</keyword>
<gene>
    <name evidence="4" type="ORF">GCM10007877_34090</name>
</gene>
<feature type="region of interest" description="Disordered" evidence="2">
    <location>
        <begin position="5626"/>
        <end position="5661"/>
    </location>
</feature>
<evidence type="ECO:0000256" key="2">
    <source>
        <dbReference type="SAM" id="MobiDB-lite"/>
    </source>
</evidence>
<dbReference type="Gene3D" id="2.150.10.10">
    <property type="entry name" value="Serralysin-like metalloprotease, C-terminal"/>
    <property type="match status" value="5"/>
</dbReference>
<feature type="compositionally biased region" description="Acidic residues" evidence="2">
    <location>
        <begin position="5651"/>
        <end position="5661"/>
    </location>
</feature>
<evidence type="ECO:0000313" key="5">
    <source>
        <dbReference type="Proteomes" id="UP001156870"/>
    </source>
</evidence>
<dbReference type="Pfam" id="PF00353">
    <property type="entry name" value="HemolysinCabind"/>
    <property type="match status" value="6"/>
</dbReference>
<organism evidence="4 5">
    <name type="scientific">Marinibactrum halimedae</name>
    <dbReference type="NCBI Taxonomy" id="1444977"/>
    <lineage>
        <taxon>Bacteria</taxon>
        <taxon>Pseudomonadati</taxon>
        <taxon>Pseudomonadota</taxon>
        <taxon>Gammaproteobacteria</taxon>
        <taxon>Cellvibrionales</taxon>
        <taxon>Cellvibrionaceae</taxon>
        <taxon>Marinibactrum</taxon>
    </lineage>
</organism>
<keyword evidence="5" id="KW-1185">Reference proteome</keyword>
<feature type="region of interest" description="Disordered" evidence="2">
    <location>
        <begin position="5938"/>
        <end position="5962"/>
    </location>
</feature>
<dbReference type="InterPro" id="IPR011049">
    <property type="entry name" value="Serralysin-like_metalloprot_C"/>
</dbReference>
<dbReference type="InterPro" id="IPR001343">
    <property type="entry name" value="Hemolysn_Ca-bd"/>
</dbReference>
<evidence type="ECO:0000256" key="3">
    <source>
        <dbReference type="SAM" id="Phobius"/>
    </source>
</evidence>
<evidence type="ECO:0000256" key="1">
    <source>
        <dbReference type="ARBA" id="ARBA00022837"/>
    </source>
</evidence>
<dbReference type="RefSeq" id="WP_232593434.1">
    <property type="nucleotide sequence ID" value="NZ_BSPD01000087.1"/>
</dbReference>
<dbReference type="InterPro" id="IPR011050">
    <property type="entry name" value="Pectin_lyase_fold/virulence"/>
</dbReference>
<keyword evidence="1" id="KW-0106">Calcium</keyword>
<feature type="region of interest" description="Disordered" evidence="2">
    <location>
        <begin position="820"/>
        <end position="839"/>
    </location>
</feature>
<feature type="transmembrane region" description="Helical" evidence="3">
    <location>
        <begin position="4482"/>
        <end position="4500"/>
    </location>
</feature>
<dbReference type="GO" id="GO:0005509">
    <property type="term" value="F:calcium ion binding"/>
    <property type="evidence" value="ECO:0007669"/>
    <property type="project" value="InterPro"/>
</dbReference>
<dbReference type="InterPro" id="IPR006626">
    <property type="entry name" value="PbH1"/>
</dbReference>
<keyword evidence="3" id="KW-1133">Transmembrane helix</keyword>
<dbReference type="InterPro" id="IPR018511">
    <property type="entry name" value="Hemolysin-typ_Ca-bd_CS"/>
</dbReference>
<dbReference type="InterPro" id="IPR012334">
    <property type="entry name" value="Pectin_lyas_fold"/>
</dbReference>
<dbReference type="Gene3D" id="2.160.20.10">
    <property type="entry name" value="Single-stranded right-handed beta-helix, Pectin lyase-like"/>
    <property type="match status" value="4"/>
</dbReference>
<evidence type="ECO:0000313" key="4">
    <source>
        <dbReference type="EMBL" id="GLS27690.1"/>
    </source>
</evidence>
<name>A0AA37T674_9GAMM</name>